<dbReference type="InterPro" id="IPR001138">
    <property type="entry name" value="Zn2Cys6_DnaBD"/>
</dbReference>
<feature type="domain" description="Zn(2)-C6 fungal-type" evidence="7">
    <location>
        <begin position="14"/>
        <end position="42"/>
    </location>
</feature>
<dbReference type="SUPFAM" id="SSF57701">
    <property type="entry name" value="Zn2/Cys6 DNA-binding domain"/>
    <property type="match status" value="1"/>
</dbReference>
<evidence type="ECO:0000313" key="8">
    <source>
        <dbReference type="EMBL" id="KIV81391.1"/>
    </source>
</evidence>
<feature type="compositionally biased region" description="Polar residues" evidence="6">
    <location>
        <begin position="70"/>
        <end position="100"/>
    </location>
</feature>
<sequence>MSSERTKWTRTRTGCWTCRKAGYKCDEARPECARCKRLSISCQGYGNRVIWRDTATVESGTRKRKRRADSNVSAETPGGRQQSTTPSTISVSESNGSPISLRSHETSPIFALSPKGRPSDTPPGMDLEDYQFLHHWTTVVSPILSIASKTEHNPFREHLTPMTYENGPLRYTVLFCAAKHLWALHGQQYGGKQILRYQSLALRHLNEALGNSNEATSDSTLASVLLMQLSTLFASDEEPRADHLNGAKWIITNRRGLSSFSDSCGRFLKSLFRYHDVMSSITRGDTPLLEHQDDLTLDADEFLGGIAPLLEIISQISMLQPRKQVLDLETDDVAEKDLVQSVFLAKGLALETQLKDWNGPVNDPDWLATAEAFRHAAFIYLYRVIYNIGAPHPLTLQHAKSCLVALRSIPLESPLVSVHVWPIFTAGCESIDPWDRAFCRQRLQDMFHERKLLSLLRVQRAMEDVWSRKDQEALRGADQVCKVDCIAVLKQKGREIELG</sequence>
<dbReference type="STRING" id="1016849.A0A0D1X1M0"/>
<name>A0A0D1X1M0_9EURO</name>
<evidence type="ECO:0000256" key="5">
    <source>
        <dbReference type="ARBA" id="ARBA00023242"/>
    </source>
</evidence>
<dbReference type="Pfam" id="PF00172">
    <property type="entry name" value="Zn_clus"/>
    <property type="match status" value="1"/>
</dbReference>
<keyword evidence="5" id="KW-0539">Nucleus</keyword>
<accession>A0A0D1X1M0</accession>
<dbReference type="InterPro" id="IPR036864">
    <property type="entry name" value="Zn2-C6_fun-type_DNA-bd_sf"/>
</dbReference>
<evidence type="ECO:0000256" key="6">
    <source>
        <dbReference type="SAM" id="MobiDB-lite"/>
    </source>
</evidence>
<comment type="subcellular location">
    <subcellularLocation>
        <location evidence="1">Nucleus</location>
    </subcellularLocation>
</comment>
<dbReference type="InterPro" id="IPR021858">
    <property type="entry name" value="Fun_TF"/>
</dbReference>
<dbReference type="HOGENOM" id="CLU_047025_0_0_1"/>
<keyword evidence="2" id="KW-0805">Transcription regulation</keyword>
<keyword evidence="4" id="KW-0804">Transcription</keyword>
<evidence type="ECO:0000256" key="1">
    <source>
        <dbReference type="ARBA" id="ARBA00004123"/>
    </source>
</evidence>
<dbReference type="GO" id="GO:0005634">
    <property type="term" value="C:nucleus"/>
    <property type="evidence" value="ECO:0007669"/>
    <property type="project" value="UniProtKB-SubCell"/>
</dbReference>
<reference evidence="8 9" key="1">
    <citation type="submission" date="2015-01" db="EMBL/GenBank/DDBJ databases">
        <title>The Genome Sequence of Exophiala sideris CBS121828.</title>
        <authorList>
            <consortium name="The Broad Institute Genomics Platform"/>
            <person name="Cuomo C."/>
            <person name="de Hoog S."/>
            <person name="Gorbushina A."/>
            <person name="Stielow B."/>
            <person name="Teixiera M."/>
            <person name="Abouelleil A."/>
            <person name="Chapman S.B."/>
            <person name="Priest M."/>
            <person name="Young S.K."/>
            <person name="Wortman J."/>
            <person name="Nusbaum C."/>
            <person name="Birren B."/>
        </authorList>
    </citation>
    <scope>NUCLEOTIDE SEQUENCE [LARGE SCALE GENOMIC DNA]</scope>
    <source>
        <strain evidence="8 9">CBS 121828</strain>
    </source>
</reference>
<organism evidence="8 9">
    <name type="scientific">Exophiala sideris</name>
    <dbReference type="NCBI Taxonomy" id="1016849"/>
    <lineage>
        <taxon>Eukaryota</taxon>
        <taxon>Fungi</taxon>
        <taxon>Dikarya</taxon>
        <taxon>Ascomycota</taxon>
        <taxon>Pezizomycotina</taxon>
        <taxon>Eurotiomycetes</taxon>
        <taxon>Chaetothyriomycetidae</taxon>
        <taxon>Chaetothyriales</taxon>
        <taxon>Herpotrichiellaceae</taxon>
        <taxon>Exophiala</taxon>
    </lineage>
</organism>
<dbReference type="GO" id="GO:0008270">
    <property type="term" value="F:zinc ion binding"/>
    <property type="evidence" value="ECO:0007669"/>
    <property type="project" value="InterPro"/>
</dbReference>
<dbReference type="CDD" id="cd00067">
    <property type="entry name" value="GAL4"/>
    <property type="match status" value="1"/>
</dbReference>
<dbReference type="PROSITE" id="PS50048">
    <property type="entry name" value="ZN2_CY6_FUNGAL_2"/>
    <property type="match status" value="1"/>
</dbReference>
<keyword evidence="3" id="KW-0238">DNA-binding</keyword>
<evidence type="ECO:0000313" key="9">
    <source>
        <dbReference type="Proteomes" id="UP000053599"/>
    </source>
</evidence>
<dbReference type="Proteomes" id="UP000053599">
    <property type="component" value="Unassembled WGS sequence"/>
</dbReference>
<gene>
    <name evidence="8" type="ORF">PV11_03582</name>
</gene>
<feature type="region of interest" description="Disordered" evidence="6">
    <location>
        <begin position="57"/>
        <end position="102"/>
    </location>
</feature>
<dbReference type="PANTHER" id="PTHR37534">
    <property type="entry name" value="TRANSCRIPTIONAL ACTIVATOR PROTEIN UGA3"/>
    <property type="match status" value="1"/>
</dbReference>
<dbReference type="Gene3D" id="4.10.240.10">
    <property type="entry name" value="Zn(2)-C6 fungal-type DNA-binding domain"/>
    <property type="match status" value="1"/>
</dbReference>
<dbReference type="EMBL" id="KN846952">
    <property type="protein sequence ID" value="KIV81391.1"/>
    <property type="molecule type" value="Genomic_DNA"/>
</dbReference>
<evidence type="ECO:0000256" key="3">
    <source>
        <dbReference type="ARBA" id="ARBA00023125"/>
    </source>
</evidence>
<dbReference type="SMART" id="SM00066">
    <property type="entry name" value="GAL4"/>
    <property type="match status" value="1"/>
</dbReference>
<dbReference type="GO" id="GO:0000981">
    <property type="term" value="F:DNA-binding transcription factor activity, RNA polymerase II-specific"/>
    <property type="evidence" value="ECO:0007669"/>
    <property type="project" value="InterPro"/>
</dbReference>
<protein>
    <recommendedName>
        <fullName evidence="7">Zn(2)-C6 fungal-type domain-containing protein</fullName>
    </recommendedName>
</protein>
<dbReference type="PANTHER" id="PTHR37534:SF15">
    <property type="entry name" value="ZN(II)2CYS6 TRANSCRIPTION FACTOR (EUROFUNG)"/>
    <property type="match status" value="1"/>
</dbReference>
<proteinExistence type="predicted"/>
<evidence type="ECO:0000256" key="2">
    <source>
        <dbReference type="ARBA" id="ARBA00023015"/>
    </source>
</evidence>
<dbReference type="GO" id="GO:0045944">
    <property type="term" value="P:positive regulation of transcription by RNA polymerase II"/>
    <property type="evidence" value="ECO:0007669"/>
    <property type="project" value="TreeGrafter"/>
</dbReference>
<dbReference type="OrthoDB" id="3509362at2759"/>
<dbReference type="GO" id="GO:0000976">
    <property type="term" value="F:transcription cis-regulatory region binding"/>
    <property type="evidence" value="ECO:0007669"/>
    <property type="project" value="TreeGrafter"/>
</dbReference>
<dbReference type="AlphaFoldDB" id="A0A0D1X1M0"/>
<dbReference type="Pfam" id="PF11951">
    <property type="entry name" value="Fungal_trans_2"/>
    <property type="match status" value="1"/>
</dbReference>
<evidence type="ECO:0000256" key="4">
    <source>
        <dbReference type="ARBA" id="ARBA00023163"/>
    </source>
</evidence>
<evidence type="ECO:0000259" key="7">
    <source>
        <dbReference type="PROSITE" id="PS50048"/>
    </source>
</evidence>